<dbReference type="Pfam" id="PF07993">
    <property type="entry name" value="NAD_binding_4"/>
    <property type="match status" value="1"/>
</dbReference>
<dbReference type="CDD" id="cd00833">
    <property type="entry name" value="PKS"/>
    <property type="match status" value="1"/>
</dbReference>
<name>A0A3D8RL59_9HELO</name>
<proteinExistence type="predicted"/>
<dbReference type="InterPro" id="IPR036736">
    <property type="entry name" value="ACP-like_sf"/>
</dbReference>
<keyword evidence="5" id="KW-0511">Multifunctional enzyme</keyword>
<dbReference type="PANTHER" id="PTHR43775:SF20">
    <property type="entry name" value="HYBRID PKS-NRPS SYNTHETASE APDA"/>
    <property type="match status" value="1"/>
</dbReference>
<dbReference type="InterPro" id="IPR006162">
    <property type="entry name" value="Ppantetheine_attach_site"/>
</dbReference>
<dbReference type="GO" id="GO:0044550">
    <property type="term" value="P:secondary metabolite biosynthetic process"/>
    <property type="evidence" value="ECO:0007669"/>
    <property type="project" value="TreeGrafter"/>
</dbReference>
<dbReference type="SUPFAM" id="SSF52151">
    <property type="entry name" value="FabD/lysophospholipase-like"/>
    <property type="match status" value="1"/>
</dbReference>
<protein>
    <submittedName>
        <fullName evidence="11">Uncharacterized protein</fullName>
    </submittedName>
</protein>
<dbReference type="InterPro" id="IPR016039">
    <property type="entry name" value="Thiolase-like"/>
</dbReference>
<feature type="domain" description="PKS/mFAS DH" evidence="10">
    <location>
        <begin position="937"/>
        <end position="1242"/>
    </location>
</feature>
<evidence type="ECO:0000256" key="2">
    <source>
        <dbReference type="ARBA" id="ARBA00022553"/>
    </source>
</evidence>
<feature type="region of interest" description="N-terminal hotdog fold" evidence="6">
    <location>
        <begin position="937"/>
        <end position="1072"/>
    </location>
</feature>
<dbReference type="PANTHER" id="PTHR43775">
    <property type="entry name" value="FATTY ACID SYNTHASE"/>
    <property type="match status" value="1"/>
</dbReference>
<evidence type="ECO:0000256" key="1">
    <source>
        <dbReference type="ARBA" id="ARBA00022450"/>
    </source>
</evidence>
<dbReference type="Pfam" id="PF08242">
    <property type="entry name" value="Methyltransf_12"/>
    <property type="match status" value="1"/>
</dbReference>
<keyword evidence="12" id="KW-1185">Reference proteome</keyword>
<dbReference type="InterPro" id="IPR020806">
    <property type="entry name" value="PKS_PP-bd"/>
</dbReference>
<evidence type="ECO:0000256" key="4">
    <source>
        <dbReference type="ARBA" id="ARBA00022679"/>
    </source>
</evidence>
<dbReference type="InterPro" id="IPR029063">
    <property type="entry name" value="SAM-dependent_MTases_sf"/>
</dbReference>
<dbReference type="InterPro" id="IPR014031">
    <property type="entry name" value="Ketoacyl_synth_C"/>
</dbReference>
<keyword evidence="1" id="KW-0596">Phosphopantetheine</keyword>
<dbReference type="Pfam" id="PF00109">
    <property type="entry name" value="ketoacyl-synt"/>
    <property type="match status" value="1"/>
</dbReference>
<evidence type="ECO:0000313" key="11">
    <source>
        <dbReference type="EMBL" id="RDW74769.1"/>
    </source>
</evidence>
<dbReference type="SMART" id="SM00826">
    <property type="entry name" value="PKS_DH"/>
    <property type="match status" value="1"/>
</dbReference>
<dbReference type="InterPro" id="IPR032821">
    <property type="entry name" value="PKS_assoc"/>
</dbReference>
<dbReference type="PROSITE" id="PS52019">
    <property type="entry name" value="PKS_MFAS_DH"/>
    <property type="match status" value="1"/>
</dbReference>
<feature type="domain" description="Carrier" evidence="8">
    <location>
        <begin position="2392"/>
        <end position="2474"/>
    </location>
</feature>
<dbReference type="SUPFAM" id="SSF53335">
    <property type="entry name" value="S-adenosyl-L-methionine-dependent methyltransferases"/>
    <property type="match status" value="1"/>
</dbReference>
<dbReference type="InterPro" id="IPR013217">
    <property type="entry name" value="Methyltransf_12"/>
</dbReference>
<dbReference type="SMART" id="SM00827">
    <property type="entry name" value="PKS_AT"/>
    <property type="match status" value="1"/>
</dbReference>
<dbReference type="InterPro" id="IPR020841">
    <property type="entry name" value="PKS_Beta-ketoAc_synthase_dom"/>
</dbReference>
<dbReference type="InterPro" id="IPR009081">
    <property type="entry name" value="PP-bd_ACP"/>
</dbReference>
<dbReference type="SMART" id="SM00822">
    <property type="entry name" value="PKS_KR"/>
    <property type="match status" value="1"/>
</dbReference>
<dbReference type="InterPro" id="IPR049552">
    <property type="entry name" value="PKS_DH_N"/>
</dbReference>
<sequence>MEPIAIVGSACHFAGDVNSPSKLWELLREPRDVRSKIPDSRFSAEGFYHPDGSYHGHSNVKHSYLVNEDLSTFDAEFFGIKPVEAKAMDPQQRLLLETVYEGLESAGMTIEGLRGSDTSVYVGVMCADYEAMVLRDLQSIPTYFATGVGRSIISNRISYFFDWHGPSMTIDTACSSSLVAINSAIQTLRSGISRTALAAGTNLILGPENFVVESKLKMLSPDGLGRMWDAGANGYARGDGVAVVVLKTLSAALEDGDYIECIIRESGVNQDGATTGITMPSASAQQALVLSTYARAGLNPLLPEDRCQYFEAHGTGTPAGDPIEAEAIQNAFFGGQKDTDQSTPLYVGSIKTVLGHTEGTAGVAAILKASLALQHATLPPNLLFENLSPSVARFYKNLELVQTAKSWPEVPNGQPRRASVNSFGFGGTNGHAILESYDSTATSSLGEPADAAVFAPFVFSATSEQSLLASLSAYATYLENNPSINPRDLAWTLRSRRSLLPYRASFTAGSIEALRTSILAKLQETEKSIIIRALSSSKRDGNPKILGVFTGQGAQYARMGAQLLEKSSFARKVVQELEASLARLPEKDRPDWSLEAEILADATTSRVHVAAISQPLCTAVQIVLVDLLRLAHVNLSVVVGHSSGEIGAAYAAGYLTARDAICIAYYRGLHCGLACSPTHKNIRGAMMAVGTSIEDATMLCEMDEFLGRINVAACNSPSSVTISGDEDAIEELQVVLDDEKKFNRRLKVDMAYHSKHMIPCFDPYVESIRRCGVKAQKPSGQCTWISSVYERPIDSEFGLSDLYWAENMSKPVLFSQALSRAVSAIKPDLVLEIGPHPALKGPATQTIQEILNQEVPYQGVLARGTNAVEAFSTGLGFLWSHLDSAFVNLDSYEKIMTGIDCFKVVKNLPTYQWNHGVKYWHESRMARKARHRPSPVHPLLGDVSPDSAPHHFSWRHLLRASEIDWLDGHQVQNQIVYPAAGYTSAALEASKSLAEGREIQLIEIRDFFIHQAIAFDEEDAGIEVLIELSGVTRDPSTHSSRAKWTYSAALGAEADEMTLAASGEVEVFFKEASLTVLPERGSPPTHLVEVETDRWYSFLAELGYIFSGRFRSLTSLRRKYGKSSGFVQMQPPKAGEESLLSHPAELDAAYQSLILAYTYPGDDQLRSLHLPTSIKKIRVNPALCNSKRSNVELYPVDSTLAPTGEEGLGFTGDINIYTNDCPNAAIQVQGIRLVPLGGSNTADDRNVFSKMDWVNSNPDGEEAAKDIHITQHEHDHFEVLERISTYYLRQFDQIVPLGDPYRTERPHSCYLDYARHMTGLVETGKHPNAKKEWLNDTLEDIMEVSEKFSETLDVRIMHLVGQTMPKVFKRETTMLENFRESNILDDYYANGFGLRQSSKWLGETVKQITDRHPHLNILEIGAGTGGATKSVLGAIGKSFLTYTFTDVSSGFFENGAAVFSKHKDQMIFKTLDAERDPISQGYAEESYDLIIASFIIHATAKLENTMRNLRKLLRPGGFLVVGEGTFGNSAGGFIFGPLPGWWLGVDEGRVLTPFVSLPKWDEILKATGFSGIDTKPPRDFEDVLAVSLFVSQAVDDKIKFLREPLSEQLSTRDPIERLVLVGGKSQRVARLIGELKTTLERFAARILVYETLEDVEYTLVNAESTVICLTELDKPVFQDITESLFHSFKTMIGEAKTILWITSGRREDEPFSNMTVGFGRTAVHETTELRLQFLDIEDPGRIEPRIIAETLLRLHTTSFRSTENDQDNLLWTVEPEIVMDDKGRLLVPRLGAMTAANDRYNSARRPITREVDVKECSVAIRKDGSRPIVEELSRYDTRDNTEPVIVLRTTHATSSALKTPLGHQFLILGVDLTTESKYLALVPSLGSVLKVPQSSTVPFESSSYSDTEHVALLAAHLVSIAILDHLFAGQTLVVHNPPKLIAQAVAVQASIKQVEVVYTTDSVDTEAPTSWIQLPLYLSQYELKKLLPKNISSFAGFSNDNTQISKNEITIISSLSDHCRKETIRTLYSSDGYDIFSSSAAVLGQALEKAVGHVQISQEYSVQEGTESVSLEDIATGEYPQNPMAIIDWKVSASLPVQVARLDTRPIFKGNKTYWMVGLSGNLGISLVDWMIRQGARYVVLTSRNPNIEPGWIDDHRRNGTTVKIFPCDVTDEAGLKHVYNSICATLPPIIGAINGAMVLNDIGIRNMTFKQLNTVVRPKVYGSIHLDRIFRDIDLDFFILLSSINCVIGNLGQANYAAANTFMCALAANRRKRGLTASAVNIGAIIGAGYITRESNKAVDATVKNMALMHLSEEDFHQLFAEAIEAGHIDSLDGPEISTGLLEIAVNSTHVPRWFSDPKFARFLVHPLGSEEDNKERPSAGSIRELLQGCQNQEDVGKIIKRTFAAQLRNILQMTMADDDLMEMRSNDIGLDSLVSVDIRTWFLKNYQVSIPVLKIMGNDTMGNLAQHALESVPAELVPHIIVEGNDKTDKDTSSSTGSESPTKVGTGADTSTAMSTAPTTPERSGSLTDLARHKQESMSEIIDWDAESCPPEDIVKISPTNAMLPETRPNSVLLTGVSGLLGHHLLNYLLEKTSVRKIICVAVRQLSERLKAKELPQNDRVVYYEGDLRQPRLGLSEQDVATVFEEIEVVIHNGADTSHLKFYQAVRESNVLSTKFLVRYCVPRKIPVHYVSSVGVALFLNKPTFPEASATSVYPPPDGSHGYISGKWASERMLERSNAMYNLPVWIHRPSTIIREGDDATTAKAQLDWVNALMYYCRELKAVPKVEHIRGAMDLVYVQNVCADIIGQVLNNKPRTAHGASYVHEVGDIVIPLDQLQDIGTQQGKSGRAAPFKILSMAEWTNMAVAAGLHPAVAALIETMDSPGVPDYPSLLKSSS</sequence>
<evidence type="ECO:0000256" key="5">
    <source>
        <dbReference type="ARBA" id="ARBA00023268"/>
    </source>
</evidence>
<evidence type="ECO:0000256" key="7">
    <source>
        <dbReference type="SAM" id="MobiDB-lite"/>
    </source>
</evidence>
<dbReference type="InterPro" id="IPR050091">
    <property type="entry name" value="PKS_NRPS_Biosynth_Enz"/>
</dbReference>
<feature type="domain" description="Ketosynthase family 3 (KS3)" evidence="9">
    <location>
        <begin position="1"/>
        <end position="436"/>
    </location>
</feature>
<feature type="region of interest" description="C-terminal hotdog fold" evidence="6">
    <location>
        <begin position="1087"/>
        <end position="1242"/>
    </location>
</feature>
<dbReference type="InterPro" id="IPR049900">
    <property type="entry name" value="PKS_mFAS_DH"/>
</dbReference>
<dbReference type="InterPro" id="IPR036291">
    <property type="entry name" value="NAD(P)-bd_dom_sf"/>
</dbReference>
<dbReference type="InterPro" id="IPR016035">
    <property type="entry name" value="Acyl_Trfase/lysoPLipase"/>
</dbReference>
<evidence type="ECO:0000259" key="10">
    <source>
        <dbReference type="PROSITE" id="PS52019"/>
    </source>
</evidence>
<feature type="compositionally biased region" description="Low complexity" evidence="7">
    <location>
        <begin position="2495"/>
        <end position="2505"/>
    </location>
</feature>
<dbReference type="InterPro" id="IPR016036">
    <property type="entry name" value="Malonyl_transacylase_ACP-bd"/>
</dbReference>
<dbReference type="Gene3D" id="3.40.47.10">
    <property type="match status" value="1"/>
</dbReference>
<dbReference type="SUPFAM" id="SSF51735">
    <property type="entry name" value="NAD(P)-binding Rossmann-fold domains"/>
    <property type="match status" value="2"/>
</dbReference>
<dbReference type="Pfam" id="PF21089">
    <property type="entry name" value="PKS_DH_N"/>
    <property type="match status" value="1"/>
</dbReference>
<dbReference type="InterPro" id="IPR014043">
    <property type="entry name" value="Acyl_transferase_dom"/>
</dbReference>
<dbReference type="SUPFAM" id="SSF53901">
    <property type="entry name" value="Thiolase-like"/>
    <property type="match status" value="1"/>
</dbReference>
<dbReference type="InterPro" id="IPR057326">
    <property type="entry name" value="KR_dom"/>
</dbReference>
<dbReference type="Gene3D" id="3.40.366.10">
    <property type="entry name" value="Malonyl-Coenzyme A Acyl Carrier Protein, domain 2"/>
    <property type="match status" value="1"/>
</dbReference>
<dbReference type="EMBL" id="PDLM01000006">
    <property type="protein sequence ID" value="RDW74769.1"/>
    <property type="molecule type" value="Genomic_DNA"/>
</dbReference>
<dbReference type="InterPro" id="IPR018201">
    <property type="entry name" value="Ketoacyl_synth_AS"/>
</dbReference>
<evidence type="ECO:0000259" key="8">
    <source>
        <dbReference type="PROSITE" id="PS50075"/>
    </source>
</evidence>
<dbReference type="OrthoDB" id="329835at2759"/>
<feature type="active site" description="Proton acceptor; for dehydratase activity" evidence="6">
    <location>
        <position position="969"/>
    </location>
</feature>
<comment type="caution">
    <text evidence="11">The sequence shown here is derived from an EMBL/GenBank/DDBJ whole genome shotgun (WGS) entry which is preliminary data.</text>
</comment>
<dbReference type="PROSITE" id="PS50075">
    <property type="entry name" value="CARRIER"/>
    <property type="match status" value="1"/>
</dbReference>
<feature type="region of interest" description="Disordered" evidence="7">
    <location>
        <begin position="2486"/>
        <end position="2534"/>
    </location>
</feature>
<dbReference type="InterPro" id="IPR014030">
    <property type="entry name" value="Ketoacyl_synth_N"/>
</dbReference>
<dbReference type="SUPFAM" id="SSF47336">
    <property type="entry name" value="ACP-like"/>
    <property type="match status" value="1"/>
</dbReference>
<keyword evidence="3" id="KW-0489">Methyltransferase</keyword>
<dbReference type="Gene3D" id="3.40.50.150">
    <property type="entry name" value="Vaccinia Virus protein VP39"/>
    <property type="match status" value="1"/>
</dbReference>
<dbReference type="InterPro" id="IPR049551">
    <property type="entry name" value="PKS_DH_C"/>
</dbReference>
<dbReference type="Pfam" id="PF16197">
    <property type="entry name" value="KAsynt_C_assoc"/>
    <property type="match status" value="1"/>
</dbReference>
<gene>
    <name evidence="11" type="ORF">BP6252_05911</name>
</gene>
<dbReference type="PROSITE" id="PS52004">
    <property type="entry name" value="KS3_2"/>
    <property type="match status" value="1"/>
</dbReference>
<dbReference type="Pfam" id="PF14765">
    <property type="entry name" value="PS-DH"/>
    <property type="match status" value="1"/>
</dbReference>
<dbReference type="Pfam" id="PF02801">
    <property type="entry name" value="Ketoacyl-synt_C"/>
    <property type="match status" value="1"/>
</dbReference>
<keyword evidence="2" id="KW-0597">Phosphoprotein</keyword>
<keyword evidence="4" id="KW-0808">Transferase</keyword>
<dbReference type="GO" id="GO:0032259">
    <property type="term" value="P:methylation"/>
    <property type="evidence" value="ECO:0007669"/>
    <property type="project" value="UniProtKB-KW"/>
</dbReference>
<dbReference type="GO" id="GO:0031177">
    <property type="term" value="F:phosphopantetheine binding"/>
    <property type="evidence" value="ECO:0007669"/>
    <property type="project" value="InterPro"/>
</dbReference>
<dbReference type="InterPro" id="IPR013120">
    <property type="entry name" value="FAR_NAD-bd"/>
</dbReference>
<dbReference type="Pfam" id="PF08659">
    <property type="entry name" value="KR"/>
    <property type="match status" value="1"/>
</dbReference>
<feature type="compositionally biased region" description="Low complexity" evidence="7">
    <location>
        <begin position="2512"/>
        <end position="2523"/>
    </location>
</feature>
<dbReference type="InterPro" id="IPR042104">
    <property type="entry name" value="PKS_dehydratase_sf"/>
</dbReference>
<dbReference type="Gene3D" id="3.10.129.110">
    <property type="entry name" value="Polyketide synthase dehydratase"/>
    <property type="match status" value="1"/>
</dbReference>
<dbReference type="GO" id="GO:0008168">
    <property type="term" value="F:methyltransferase activity"/>
    <property type="evidence" value="ECO:0007669"/>
    <property type="project" value="UniProtKB-KW"/>
</dbReference>
<reference evidence="11 12" key="1">
    <citation type="journal article" date="2018" name="IMA Fungus">
        <title>IMA Genome-F 9: Draft genome sequence of Annulohypoxylon stygium, Aspergillus mulundensis, Berkeleyomyces basicola (syn. Thielaviopsis basicola), Ceratocystis smalleyi, two Cercospora beticola strains, Coleophoma cylindrospora, Fusarium fracticaudum, Phialophora cf. hyalina, and Morchella septimelata.</title>
        <authorList>
            <person name="Wingfield B.D."/>
            <person name="Bills G.F."/>
            <person name="Dong Y."/>
            <person name="Huang W."/>
            <person name="Nel W.J."/>
            <person name="Swalarsk-Parry B.S."/>
            <person name="Vaghefi N."/>
            <person name="Wilken P.M."/>
            <person name="An Z."/>
            <person name="de Beer Z.W."/>
            <person name="De Vos L."/>
            <person name="Chen L."/>
            <person name="Duong T.A."/>
            <person name="Gao Y."/>
            <person name="Hammerbacher A."/>
            <person name="Kikkert J.R."/>
            <person name="Li Y."/>
            <person name="Li H."/>
            <person name="Li K."/>
            <person name="Li Q."/>
            <person name="Liu X."/>
            <person name="Ma X."/>
            <person name="Naidoo K."/>
            <person name="Pethybridge S.J."/>
            <person name="Sun J."/>
            <person name="Steenkamp E.T."/>
            <person name="van der Nest M.A."/>
            <person name="van Wyk S."/>
            <person name="Wingfield M.J."/>
            <person name="Xiong C."/>
            <person name="Yue Q."/>
            <person name="Zhang X."/>
        </authorList>
    </citation>
    <scope>NUCLEOTIDE SEQUENCE [LARGE SCALE GENOMIC DNA]</scope>
    <source>
        <strain evidence="11 12">BP6252</strain>
    </source>
</reference>
<dbReference type="SMART" id="SM00825">
    <property type="entry name" value="PKS_KS"/>
    <property type="match status" value="1"/>
</dbReference>
<evidence type="ECO:0000313" key="12">
    <source>
        <dbReference type="Proteomes" id="UP000256645"/>
    </source>
</evidence>
<dbReference type="InterPro" id="IPR001227">
    <property type="entry name" value="Ac_transferase_dom_sf"/>
</dbReference>
<dbReference type="STRING" id="1849047.A0A3D8RL59"/>
<evidence type="ECO:0000259" key="9">
    <source>
        <dbReference type="PROSITE" id="PS52004"/>
    </source>
</evidence>
<dbReference type="Gene3D" id="3.40.50.720">
    <property type="entry name" value="NAD(P)-binding Rossmann-like Domain"/>
    <property type="match status" value="2"/>
</dbReference>
<dbReference type="GO" id="GO:0004315">
    <property type="term" value="F:3-oxoacyl-[acyl-carrier-protein] synthase activity"/>
    <property type="evidence" value="ECO:0007669"/>
    <property type="project" value="InterPro"/>
</dbReference>
<dbReference type="SUPFAM" id="SSF55048">
    <property type="entry name" value="Probable ACP-binding domain of malonyl-CoA ACP transacylase"/>
    <property type="match status" value="1"/>
</dbReference>
<organism evidence="11 12">
    <name type="scientific">Coleophoma cylindrospora</name>
    <dbReference type="NCBI Taxonomy" id="1849047"/>
    <lineage>
        <taxon>Eukaryota</taxon>
        <taxon>Fungi</taxon>
        <taxon>Dikarya</taxon>
        <taxon>Ascomycota</taxon>
        <taxon>Pezizomycotina</taxon>
        <taxon>Leotiomycetes</taxon>
        <taxon>Helotiales</taxon>
        <taxon>Dermateaceae</taxon>
        <taxon>Coleophoma</taxon>
    </lineage>
</organism>
<dbReference type="Proteomes" id="UP000256645">
    <property type="component" value="Unassembled WGS sequence"/>
</dbReference>
<dbReference type="SMART" id="SM00823">
    <property type="entry name" value="PKS_PP"/>
    <property type="match status" value="1"/>
</dbReference>
<accession>A0A3D8RL59</accession>
<dbReference type="GO" id="GO:0006633">
    <property type="term" value="P:fatty acid biosynthetic process"/>
    <property type="evidence" value="ECO:0007669"/>
    <property type="project" value="InterPro"/>
</dbReference>
<dbReference type="GO" id="GO:0004312">
    <property type="term" value="F:fatty acid synthase activity"/>
    <property type="evidence" value="ECO:0007669"/>
    <property type="project" value="TreeGrafter"/>
</dbReference>
<feature type="active site" description="Proton donor; for dehydratase activity" evidence="6">
    <location>
        <position position="1147"/>
    </location>
</feature>
<evidence type="ECO:0000256" key="6">
    <source>
        <dbReference type="PROSITE-ProRule" id="PRU01363"/>
    </source>
</evidence>
<dbReference type="CDD" id="cd02440">
    <property type="entry name" value="AdoMet_MTases"/>
    <property type="match status" value="1"/>
</dbReference>
<dbReference type="PROSITE" id="PS00012">
    <property type="entry name" value="PHOSPHOPANTETHEINE"/>
    <property type="match status" value="1"/>
</dbReference>
<dbReference type="InterPro" id="IPR020807">
    <property type="entry name" value="PKS_DH"/>
</dbReference>
<dbReference type="InterPro" id="IPR013968">
    <property type="entry name" value="PKS_KR"/>
</dbReference>
<evidence type="ECO:0000256" key="3">
    <source>
        <dbReference type="ARBA" id="ARBA00022603"/>
    </source>
</evidence>
<dbReference type="PROSITE" id="PS00606">
    <property type="entry name" value="KS3_1"/>
    <property type="match status" value="1"/>
</dbReference>
<dbReference type="Pfam" id="PF00698">
    <property type="entry name" value="Acyl_transf_1"/>
    <property type="match status" value="1"/>
</dbReference>